<dbReference type="OrthoDB" id="10608400at2759"/>
<proteinExistence type="predicted"/>
<dbReference type="Proteomes" id="UP000694846">
    <property type="component" value="Unplaced"/>
</dbReference>
<protein>
    <submittedName>
        <fullName evidence="3">Uncharacterized protein LOC112687018</fullName>
    </submittedName>
</protein>
<evidence type="ECO:0000313" key="3">
    <source>
        <dbReference type="RefSeq" id="XP_025415315.1"/>
    </source>
</evidence>
<evidence type="ECO:0000313" key="2">
    <source>
        <dbReference type="Proteomes" id="UP000694846"/>
    </source>
</evidence>
<dbReference type="GeneID" id="112687018"/>
<accession>A0A8B8FY75</accession>
<sequence>MNQNKKKLKPTAVPYEYHSEKQSSTSAGNLSSVEIAESDKLTLLTPTKTYVKFRSDAVELILPSLSSITSTSQKNKISRLIDMSRTNCEETQETDDYNIIINPVINVPISSLDNEINETDSSCSDTE</sequence>
<dbReference type="AlphaFoldDB" id="A0A8B8FY75"/>
<organism evidence="2 3">
    <name type="scientific">Sipha flava</name>
    <name type="common">yellow sugarcane aphid</name>
    <dbReference type="NCBI Taxonomy" id="143950"/>
    <lineage>
        <taxon>Eukaryota</taxon>
        <taxon>Metazoa</taxon>
        <taxon>Ecdysozoa</taxon>
        <taxon>Arthropoda</taxon>
        <taxon>Hexapoda</taxon>
        <taxon>Insecta</taxon>
        <taxon>Pterygota</taxon>
        <taxon>Neoptera</taxon>
        <taxon>Paraneoptera</taxon>
        <taxon>Hemiptera</taxon>
        <taxon>Sternorrhyncha</taxon>
        <taxon>Aphidomorpha</taxon>
        <taxon>Aphidoidea</taxon>
        <taxon>Aphididae</taxon>
        <taxon>Sipha</taxon>
    </lineage>
</organism>
<reference evidence="3" key="1">
    <citation type="submission" date="2025-08" db="UniProtKB">
        <authorList>
            <consortium name="RefSeq"/>
        </authorList>
    </citation>
    <scope>IDENTIFICATION</scope>
    <source>
        <tissue evidence="3">Whole body</tissue>
    </source>
</reference>
<name>A0A8B8FY75_9HEMI</name>
<feature type="region of interest" description="Disordered" evidence="1">
    <location>
        <begin position="1"/>
        <end position="30"/>
    </location>
</feature>
<keyword evidence="2" id="KW-1185">Reference proteome</keyword>
<evidence type="ECO:0000256" key="1">
    <source>
        <dbReference type="SAM" id="MobiDB-lite"/>
    </source>
</evidence>
<gene>
    <name evidence="3" type="primary">LOC112687018</name>
</gene>
<dbReference type="RefSeq" id="XP_025415315.1">
    <property type="nucleotide sequence ID" value="XM_025559530.1"/>
</dbReference>